<reference evidence="3 4" key="1">
    <citation type="submission" date="2018-10" db="EMBL/GenBank/DDBJ databases">
        <title>A collection Staphylococci species genome sequencing.</title>
        <authorList>
            <person name="Cole K."/>
        </authorList>
    </citation>
    <scope>NUCLEOTIDE SEQUENCE [LARGE SCALE GENOMIC DNA]</scope>
    <source>
        <strain evidence="4">NCTC 12218</strain>
    </source>
</reference>
<sequence length="139" mass="16437">MAEEVDKYVLRHEWEHSRGKIHQRINEVDQKHDDKYHSLEIAIVAMTEVNKQMLEVNKDVKTELVKLNVTTAKQNDDIKDIMYKTEKNTEDIEENKEELKIYKEEVKKRQKDNVTLFKWFIGLLMGGGGLVPFIGLFFK</sequence>
<evidence type="ECO:0000313" key="4">
    <source>
        <dbReference type="Proteomes" id="UP000274792"/>
    </source>
</evidence>
<protein>
    <submittedName>
        <fullName evidence="3">Uncharacterized protein</fullName>
    </submittedName>
</protein>
<keyword evidence="2" id="KW-1133">Transmembrane helix</keyword>
<accession>A0AAJ4VIE2</accession>
<feature type="transmembrane region" description="Helical" evidence="2">
    <location>
        <begin position="116"/>
        <end position="138"/>
    </location>
</feature>
<evidence type="ECO:0000313" key="3">
    <source>
        <dbReference type="EMBL" id="RTX73756.1"/>
    </source>
</evidence>
<keyword evidence="2" id="KW-0472">Membrane</keyword>
<comment type="caution">
    <text evidence="3">The sequence shown here is derived from an EMBL/GenBank/DDBJ whole genome shotgun (WGS) entry which is preliminary data.</text>
</comment>
<name>A0AAJ4VIE2_MAMSC</name>
<dbReference type="EMBL" id="RXWV01000023">
    <property type="protein sequence ID" value="RTX73756.1"/>
    <property type="molecule type" value="Genomic_DNA"/>
</dbReference>
<evidence type="ECO:0000256" key="1">
    <source>
        <dbReference type="SAM" id="Coils"/>
    </source>
</evidence>
<organism evidence="3 4">
    <name type="scientific">Mammaliicoccus sciuri</name>
    <name type="common">Staphylococcus sciuri</name>
    <dbReference type="NCBI Taxonomy" id="1296"/>
    <lineage>
        <taxon>Bacteria</taxon>
        <taxon>Bacillati</taxon>
        <taxon>Bacillota</taxon>
        <taxon>Bacilli</taxon>
        <taxon>Bacillales</taxon>
        <taxon>Staphylococcaceae</taxon>
        <taxon>Mammaliicoccus</taxon>
    </lineage>
</organism>
<keyword evidence="2" id="KW-0812">Transmembrane</keyword>
<keyword evidence="1" id="KW-0175">Coiled coil</keyword>
<dbReference type="Proteomes" id="UP000274792">
    <property type="component" value="Unassembled WGS sequence"/>
</dbReference>
<dbReference type="AlphaFoldDB" id="A0AAJ4VIE2"/>
<proteinExistence type="predicted"/>
<dbReference type="RefSeq" id="WP_126476775.1">
    <property type="nucleotide sequence ID" value="NZ_JALGPD010000001.1"/>
</dbReference>
<feature type="coiled-coil region" evidence="1">
    <location>
        <begin position="85"/>
        <end position="112"/>
    </location>
</feature>
<evidence type="ECO:0000256" key="2">
    <source>
        <dbReference type="SAM" id="Phobius"/>
    </source>
</evidence>
<gene>
    <name evidence="3" type="ORF">CD117_03995</name>
</gene>